<evidence type="ECO:0000259" key="2">
    <source>
        <dbReference type="Pfam" id="PF02705"/>
    </source>
</evidence>
<sequence length="65" mass="6805">MDEVGAMFGPIMVAWFLTLAALGMNSIFEQAAAYGASVNATMLVTTILAFNVARADSSCRAGTAW</sequence>
<keyword evidence="1" id="KW-0812">Transmembrane</keyword>
<name>A0ABZ2W6X4_9GAMM</name>
<dbReference type="InterPro" id="IPR053951">
    <property type="entry name" value="K_trans_N"/>
</dbReference>
<protein>
    <recommendedName>
        <fullName evidence="2">K+ potassium transporter integral membrane domain-containing protein</fullName>
    </recommendedName>
</protein>
<gene>
    <name evidence="3" type="ORF">NLK58_08070</name>
</gene>
<feature type="domain" description="K+ potassium transporter integral membrane" evidence="2">
    <location>
        <begin position="2"/>
        <end position="30"/>
    </location>
</feature>
<evidence type="ECO:0000313" key="3">
    <source>
        <dbReference type="EMBL" id="WZF90134.1"/>
    </source>
</evidence>
<dbReference type="RefSeq" id="WP_162893649.1">
    <property type="nucleotide sequence ID" value="NZ_CP101118.1"/>
</dbReference>
<feature type="transmembrane region" description="Helical" evidence="1">
    <location>
        <begin position="6"/>
        <end position="24"/>
    </location>
</feature>
<feature type="transmembrane region" description="Helical" evidence="1">
    <location>
        <begin position="31"/>
        <end position="50"/>
    </location>
</feature>
<proteinExistence type="predicted"/>
<keyword evidence="1" id="KW-0472">Membrane</keyword>
<dbReference type="Proteomes" id="UP001475781">
    <property type="component" value="Chromosome"/>
</dbReference>
<keyword evidence="4" id="KW-1185">Reference proteome</keyword>
<keyword evidence="1" id="KW-1133">Transmembrane helix</keyword>
<organism evidence="3 4">
    <name type="scientific">Marinobacter metalliresistant</name>
    <dbReference type="NCBI Taxonomy" id="2961995"/>
    <lineage>
        <taxon>Bacteria</taxon>
        <taxon>Pseudomonadati</taxon>
        <taxon>Pseudomonadota</taxon>
        <taxon>Gammaproteobacteria</taxon>
        <taxon>Pseudomonadales</taxon>
        <taxon>Marinobacteraceae</taxon>
        <taxon>Marinobacter</taxon>
    </lineage>
</organism>
<evidence type="ECO:0000256" key="1">
    <source>
        <dbReference type="SAM" id="Phobius"/>
    </source>
</evidence>
<dbReference type="EMBL" id="CP101118">
    <property type="protein sequence ID" value="WZF90134.1"/>
    <property type="molecule type" value="Genomic_DNA"/>
</dbReference>
<dbReference type="Pfam" id="PF02705">
    <property type="entry name" value="K_trans"/>
    <property type="match status" value="1"/>
</dbReference>
<reference evidence="3 4" key="1">
    <citation type="submission" date="2022-07" db="EMBL/GenBank/DDBJ databases">
        <title>A copper resistant bacterium isolated from sediment samples of deep sea hydrothermal areas.</title>
        <authorList>
            <person name="Zeng X."/>
        </authorList>
    </citation>
    <scope>NUCLEOTIDE SEQUENCE [LARGE SCALE GENOMIC DNA]</scope>
    <source>
        <strain evidence="4">CuT 6</strain>
    </source>
</reference>
<evidence type="ECO:0000313" key="4">
    <source>
        <dbReference type="Proteomes" id="UP001475781"/>
    </source>
</evidence>
<accession>A0ABZ2W6X4</accession>